<dbReference type="EMBL" id="CP134536">
    <property type="protein sequence ID" value="WNH11223.1"/>
    <property type="molecule type" value="Genomic_DNA"/>
</dbReference>
<sequence length="117" mass="13619">MRVSFTYAYYVIDTANFIERLCENKDKPIMQCNGKCHLKKVTQNNNANDDKVPNKGIDFKEVILYVVNPLSFNFINTTVRKKEISNYNNLYAYLLISILDYPPELSFSHLKIKNSEA</sequence>
<organism evidence="1 2">
    <name type="scientific">Thalassobellus suaedae</name>
    <dbReference type="NCBI Taxonomy" id="3074124"/>
    <lineage>
        <taxon>Bacteria</taxon>
        <taxon>Pseudomonadati</taxon>
        <taxon>Bacteroidota</taxon>
        <taxon>Flavobacteriia</taxon>
        <taxon>Flavobacteriales</taxon>
        <taxon>Flavobacteriaceae</taxon>
        <taxon>Thalassobellus</taxon>
    </lineage>
</organism>
<dbReference type="Proteomes" id="UP001303407">
    <property type="component" value="Chromosome"/>
</dbReference>
<evidence type="ECO:0000313" key="1">
    <source>
        <dbReference type="EMBL" id="WNH11223.1"/>
    </source>
</evidence>
<dbReference type="RefSeq" id="WP_415861200.1">
    <property type="nucleotide sequence ID" value="NZ_CP134536.1"/>
</dbReference>
<protein>
    <submittedName>
        <fullName evidence="1">Uncharacterized protein</fullName>
    </submittedName>
</protein>
<accession>A0ABY9XZE4</accession>
<evidence type="ECO:0000313" key="2">
    <source>
        <dbReference type="Proteomes" id="UP001303407"/>
    </source>
</evidence>
<keyword evidence="2" id="KW-1185">Reference proteome</keyword>
<proteinExistence type="predicted"/>
<gene>
    <name evidence="1" type="ORF">RHP49_09845</name>
</gene>
<reference evidence="1 2" key="1">
    <citation type="submission" date="2023-09" db="EMBL/GenBank/DDBJ databases">
        <title>Thalassobella suaedae gen. nov., sp. nov., a marine bacterium of the family Flavobacteriaceae isolated from a halophyte Suaeda japonica.</title>
        <authorList>
            <person name="Lee S.Y."/>
            <person name="Hwang C.Y."/>
        </authorList>
    </citation>
    <scope>NUCLEOTIDE SEQUENCE [LARGE SCALE GENOMIC DNA]</scope>
    <source>
        <strain evidence="1 2">HL-DH10</strain>
    </source>
</reference>
<name>A0ABY9XZE4_9FLAO</name>